<protein>
    <submittedName>
        <fullName evidence="1">Uncharacterized protein</fullName>
    </submittedName>
</protein>
<sequence length="64" mass="7773">MLLKLWCKGKNFYDKGQSINAETLTVKIRFFILLYKFTKNILKQFNFQQKHIRFIFLSVSLQKI</sequence>
<comment type="caution">
    <text evidence="1">The sequence shown here is derived from an EMBL/GenBank/DDBJ whole genome shotgun (WGS) entry which is preliminary data.</text>
</comment>
<evidence type="ECO:0000313" key="2">
    <source>
        <dbReference type="Proteomes" id="UP000286501"/>
    </source>
</evidence>
<gene>
    <name evidence="1" type="ORF">DW250_14140</name>
</gene>
<proteinExistence type="predicted"/>
<accession>A0A3E5DUD6</accession>
<dbReference type="AlphaFoldDB" id="A0A3E5DUD6"/>
<reference evidence="1 2" key="1">
    <citation type="submission" date="2018-08" db="EMBL/GenBank/DDBJ databases">
        <title>A genome reference for cultivated species of the human gut microbiota.</title>
        <authorList>
            <person name="Zou Y."/>
            <person name="Xue W."/>
            <person name="Luo G."/>
        </authorList>
    </citation>
    <scope>NUCLEOTIDE SEQUENCE [LARGE SCALE GENOMIC DNA]</scope>
    <source>
        <strain evidence="1 2">AM22-1</strain>
    </source>
</reference>
<dbReference type="Proteomes" id="UP000286501">
    <property type="component" value="Unassembled WGS sequence"/>
</dbReference>
<dbReference type="EMBL" id="QRIN01000084">
    <property type="protein sequence ID" value="RHG62612.1"/>
    <property type="molecule type" value="Genomic_DNA"/>
</dbReference>
<evidence type="ECO:0000313" key="1">
    <source>
        <dbReference type="EMBL" id="RHG62612.1"/>
    </source>
</evidence>
<name>A0A3E5DUD6_9BACT</name>
<organism evidence="1 2">
    <name type="scientific">Segatella copri</name>
    <dbReference type="NCBI Taxonomy" id="165179"/>
    <lineage>
        <taxon>Bacteria</taxon>
        <taxon>Pseudomonadati</taxon>
        <taxon>Bacteroidota</taxon>
        <taxon>Bacteroidia</taxon>
        <taxon>Bacteroidales</taxon>
        <taxon>Prevotellaceae</taxon>
        <taxon>Segatella</taxon>
    </lineage>
</organism>